<sequence length="144" mass="15842">MLGNTLTTTESPRRQPGFLLFHHFCFFLFKFGASAHTSCITSTGNPFRKRFHWRLRRRGLGGVVSLASHSSVCVCLFGGRGLGAGRREREGWGCFGGEKQHIKKFSCSGARVIVSAAAAGGRRGPDVWLSRYGSRAIEAYSLRC</sequence>
<protein>
    <submittedName>
        <fullName evidence="1">Uncharacterized protein</fullName>
    </submittedName>
</protein>
<proteinExistence type="predicted"/>
<evidence type="ECO:0000313" key="1">
    <source>
        <dbReference type="EMBL" id="KAF2127255.1"/>
    </source>
</evidence>
<dbReference type="GeneID" id="54413738"/>
<dbReference type="EMBL" id="ML977511">
    <property type="protein sequence ID" value="KAF2127255.1"/>
    <property type="molecule type" value="Genomic_DNA"/>
</dbReference>
<accession>A0A6A6A7R8</accession>
<reference evidence="1" key="1">
    <citation type="journal article" date="2020" name="Stud. Mycol.">
        <title>101 Dothideomycetes genomes: a test case for predicting lifestyles and emergence of pathogens.</title>
        <authorList>
            <person name="Haridas S."/>
            <person name="Albert R."/>
            <person name="Binder M."/>
            <person name="Bloem J."/>
            <person name="Labutti K."/>
            <person name="Salamov A."/>
            <person name="Andreopoulos B."/>
            <person name="Baker S."/>
            <person name="Barry K."/>
            <person name="Bills G."/>
            <person name="Bluhm B."/>
            <person name="Cannon C."/>
            <person name="Castanera R."/>
            <person name="Culley D."/>
            <person name="Daum C."/>
            <person name="Ezra D."/>
            <person name="Gonzalez J."/>
            <person name="Henrissat B."/>
            <person name="Kuo A."/>
            <person name="Liang C."/>
            <person name="Lipzen A."/>
            <person name="Lutzoni F."/>
            <person name="Magnuson J."/>
            <person name="Mondo S."/>
            <person name="Nolan M."/>
            <person name="Ohm R."/>
            <person name="Pangilinan J."/>
            <person name="Park H.-J."/>
            <person name="Ramirez L."/>
            <person name="Alfaro M."/>
            <person name="Sun H."/>
            <person name="Tritt A."/>
            <person name="Yoshinaga Y."/>
            <person name="Zwiers L.-H."/>
            <person name="Turgeon B."/>
            <person name="Goodwin S."/>
            <person name="Spatafora J."/>
            <person name="Crous P."/>
            <person name="Grigoriev I."/>
        </authorList>
    </citation>
    <scope>NUCLEOTIDE SEQUENCE</scope>
    <source>
        <strain evidence="1">CBS 119687</strain>
    </source>
</reference>
<name>A0A6A6A7R8_9PLEO</name>
<evidence type="ECO:0000313" key="2">
    <source>
        <dbReference type="Proteomes" id="UP000799771"/>
    </source>
</evidence>
<dbReference type="RefSeq" id="XP_033521644.1">
    <property type="nucleotide sequence ID" value="XM_033673306.1"/>
</dbReference>
<gene>
    <name evidence="1" type="ORF">P153DRAFT_62536</name>
</gene>
<keyword evidence="2" id="KW-1185">Reference proteome</keyword>
<dbReference type="Proteomes" id="UP000799771">
    <property type="component" value="Unassembled WGS sequence"/>
</dbReference>
<dbReference type="AlphaFoldDB" id="A0A6A6A7R8"/>
<organism evidence="1 2">
    <name type="scientific">Dothidotthia symphoricarpi CBS 119687</name>
    <dbReference type="NCBI Taxonomy" id="1392245"/>
    <lineage>
        <taxon>Eukaryota</taxon>
        <taxon>Fungi</taxon>
        <taxon>Dikarya</taxon>
        <taxon>Ascomycota</taxon>
        <taxon>Pezizomycotina</taxon>
        <taxon>Dothideomycetes</taxon>
        <taxon>Pleosporomycetidae</taxon>
        <taxon>Pleosporales</taxon>
        <taxon>Dothidotthiaceae</taxon>
        <taxon>Dothidotthia</taxon>
    </lineage>
</organism>